<keyword evidence="2" id="KW-1185">Reference proteome</keyword>
<protein>
    <submittedName>
        <fullName evidence="1">Uncharacterized protein</fullName>
    </submittedName>
</protein>
<dbReference type="RefSeq" id="WP_237251189.1">
    <property type="nucleotide sequence ID" value="NZ_JAKJXE010000001.1"/>
</dbReference>
<comment type="caution">
    <text evidence="1">The sequence shown here is derived from an EMBL/GenBank/DDBJ whole genome shotgun (WGS) entry which is preliminary data.</text>
</comment>
<organism evidence="1 2">
    <name type="scientific">Pseudomonas petrae</name>
    <dbReference type="NCBI Taxonomy" id="2912190"/>
    <lineage>
        <taxon>Bacteria</taxon>
        <taxon>Pseudomonadati</taxon>
        <taxon>Pseudomonadota</taxon>
        <taxon>Gammaproteobacteria</taxon>
        <taxon>Pseudomonadales</taxon>
        <taxon>Pseudomonadaceae</taxon>
        <taxon>Pseudomonas</taxon>
    </lineage>
</organism>
<name>A0ABS9I3R2_9PSED</name>
<dbReference type="Proteomes" id="UP001162905">
    <property type="component" value="Unassembled WGS sequence"/>
</dbReference>
<dbReference type="EMBL" id="JAKJXH010000005">
    <property type="protein sequence ID" value="MCF7541979.1"/>
    <property type="molecule type" value="Genomic_DNA"/>
</dbReference>
<accession>A0ABS9I3R2</accession>
<reference evidence="1" key="1">
    <citation type="submission" date="2022-01" db="EMBL/GenBank/DDBJ databases">
        <title>Pseudomonas sp. nov. isolated from Antarctic regolith.</title>
        <authorList>
            <person name="Novakova D."/>
            <person name="Sedlar K."/>
        </authorList>
    </citation>
    <scope>NUCLEOTIDE SEQUENCE</scope>
    <source>
        <strain evidence="1">P2647</strain>
    </source>
</reference>
<sequence length="82" mass="9451">MKNLKKIINAHRQWLFKSSDLVTEELKYIHEDIESNSLAGFNNVADSLGIIASYYGNKGEVAIYDEDNSGWQDISKSIMYRY</sequence>
<gene>
    <name evidence="1" type="ORF">L4G47_07055</name>
</gene>
<proteinExistence type="predicted"/>
<evidence type="ECO:0000313" key="2">
    <source>
        <dbReference type="Proteomes" id="UP001162905"/>
    </source>
</evidence>
<evidence type="ECO:0000313" key="1">
    <source>
        <dbReference type="EMBL" id="MCF7541979.1"/>
    </source>
</evidence>